<dbReference type="EMBL" id="CP017717">
    <property type="protein sequence ID" value="AQZ63919.1"/>
    <property type="molecule type" value="Genomic_DNA"/>
</dbReference>
<dbReference type="Proteomes" id="UP000190797">
    <property type="component" value="Chromosome"/>
</dbReference>
<dbReference type="InterPro" id="IPR005158">
    <property type="entry name" value="BTAD"/>
</dbReference>
<evidence type="ECO:0000256" key="4">
    <source>
        <dbReference type="ARBA" id="ARBA00023163"/>
    </source>
</evidence>
<dbReference type="PANTHER" id="PTHR35807">
    <property type="entry name" value="TRANSCRIPTIONAL REGULATOR REDD-RELATED"/>
    <property type="match status" value="1"/>
</dbReference>
<dbReference type="PROSITE" id="PS51755">
    <property type="entry name" value="OMPR_PHOB"/>
    <property type="match status" value="1"/>
</dbReference>
<dbReference type="SUPFAM" id="SSF48452">
    <property type="entry name" value="TPR-like"/>
    <property type="match status" value="1"/>
</dbReference>
<evidence type="ECO:0000256" key="3">
    <source>
        <dbReference type="ARBA" id="ARBA00023125"/>
    </source>
</evidence>
<feature type="domain" description="OmpR/PhoB-type" evidence="6">
    <location>
        <begin position="1"/>
        <end position="96"/>
    </location>
</feature>
<evidence type="ECO:0000259" key="6">
    <source>
        <dbReference type="PROSITE" id="PS51755"/>
    </source>
</evidence>
<evidence type="ECO:0000256" key="5">
    <source>
        <dbReference type="PROSITE-ProRule" id="PRU01091"/>
    </source>
</evidence>
<dbReference type="Gene3D" id="1.25.40.10">
    <property type="entry name" value="Tetratricopeptide repeat domain"/>
    <property type="match status" value="1"/>
</dbReference>
<evidence type="ECO:0000256" key="2">
    <source>
        <dbReference type="ARBA" id="ARBA00023015"/>
    </source>
</evidence>
<dbReference type="Pfam" id="PF00486">
    <property type="entry name" value="Trans_reg_C"/>
    <property type="match status" value="1"/>
</dbReference>
<dbReference type="InterPro" id="IPR027417">
    <property type="entry name" value="P-loop_NTPase"/>
</dbReference>
<dbReference type="AlphaFoldDB" id="A0A1V0A168"/>
<keyword evidence="2" id="KW-0805">Transcription regulation</keyword>
<keyword evidence="8" id="KW-1185">Reference proteome</keyword>
<dbReference type="GO" id="GO:0000160">
    <property type="term" value="P:phosphorelay signal transduction system"/>
    <property type="evidence" value="ECO:0007669"/>
    <property type="project" value="InterPro"/>
</dbReference>
<dbReference type="KEGG" id="noa:BKM31_22835"/>
<dbReference type="Gene3D" id="3.40.50.300">
    <property type="entry name" value="P-loop containing nucleotide triphosphate hydrolases"/>
    <property type="match status" value="1"/>
</dbReference>
<dbReference type="PANTHER" id="PTHR35807:SF1">
    <property type="entry name" value="TRANSCRIPTIONAL REGULATOR REDD"/>
    <property type="match status" value="1"/>
</dbReference>
<comment type="similarity">
    <text evidence="1">Belongs to the AfsR/DnrI/RedD regulatory family.</text>
</comment>
<gene>
    <name evidence="7" type="ORF">BKM31_22835</name>
</gene>
<feature type="DNA-binding region" description="OmpR/PhoB-type" evidence="5">
    <location>
        <begin position="1"/>
        <end position="96"/>
    </location>
</feature>
<keyword evidence="3 5" id="KW-0238">DNA-binding</keyword>
<protein>
    <recommendedName>
        <fullName evidence="6">OmpR/PhoB-type domain-containing protein</fullName>
    </recommendedName>
</protein>
<dbReference type="Gene3D" id="1.10.10.10">
    <property type="entry name" value="Winged helix-like DNA-binding domain superfamily/Winged helix DNA-binding domain"/>
    <property type="match status" value="1"/>
</dbReference>
<proteinExistence type="inferred from homology"/>
<dbReference type="InterPro" id="IPR036388">
    <property type="entry name" value="WH-like_DNA-bd_sf"/>
</dbReference>
<sequence>MEVLRHGVVLTPSAPKLRTVLSLLAVQSSIVVRTDKIIEELWEDNPPASVTTTLQTYIYQLRKLLRLGTPPHMAGAGDTPADAALRTSPYGYALILDSDMLDTMRFERLSDQGRRELEAGDMNAAAETLSHALRLWRGPALVDVGHGPVLRAEGLRLEEMYKNALERRIEADLHLGRHHELLGELTRLAAEQPTHEGFQAKLMLALHRAGRRSEALKVYQRTRSALARELGLDPSNDLEQLHRAVLAADESLALPRQRTPVRISRTRPPRQLPPEGTALVGRQPQVAALLSALSARQHHAPPVVVITGPPGSGKSALCKQVGHRANGPYTDAQLYARLVDAQGRPADPRDVLAEFLRALDVPEDRIPATRSERCRLFRTWTADRRVLVTLDDVVRTDQLLPLVPASPDCAVLVTARRQLYAPEITATVEVGPLTAEEGLRLLTNVLGKHRISQDEAAARELVRLCDGLPAALQAAAARLQLRPHWPISKLVKGLRGETAGPGNGGNQDLVLYSRVERSYRLTSPAVQSAFRVLTRFEVDAFTPRRAARLLRISEVQTEALLDELVEFQLMTAEPGEGDDLLQYRFLPSVRAAGRRLPADEPDELLSPVYQTVPATVPATCAAIGDACVSELGAQPERAPVSS</sequence>
<dbReference type="SUPFAM" id="SSF52540">
    <property type="entry name" value="P-loop containing nucleoside triphosphate hydrolases"/>
    <property type="match status" value="1"/>
</dbReference>
<name>A0A1V0A168_9ACTN</name>
<dbReference type="CDD" id="cd15831">
    <property type="entry name" value="BTAD"/>
    <property type="match status" value="1"/>
</dbReference>
<dbReference type="STRING" id="1909395.BKM31_22835"/>
<dbReference type="InterPro" id="IPR051677">
    <property type="entry name" value="AfsR-DnrI-RedD_regulator"/>
</dbReference>
<dbReference type="InterPro" id="IPR001867">
    <property type="entry name" value="OmpR/PhoB-type_DNA-bd"/>
</dbReference>
<dbReference type="GO" id="GO:0006355">
    <property type="term" value="P:regulation of DNA-templated transcription"/>
    <property type="evidence" value="ECO:0007669"/>
    <property type="project" value="InterPro"/>
</dbReference>
<dbReference type="SMART" id="SM00862">
    <property type="entry name" value="Trans_reg_C"/>
    <property type="match status" value="1"/>
</dbReference>
<dbReference type="InterPro" id="IPR011990">
    <property type="entry name" value="TPR-like_helical_dom_sf"/>
</dbReference>
<evidence type="ECO:0000313" key="7">
    <source>
        <dbReference type="EMBL" id="AQZ63919.1"/>
    </source>
</evidence>
<dbReference type="PRINTS" id="PR00364">
    <property type="entry name" value="DISEASERSIST"/>
</dbReference>
<dbReference type="Pfam" id="PF03704">
    <property type="entry name" value="BTAD"/>
    <property type="match status" value="1"/>
</dbReference>
<evidence type="ECO:0000256" key="1">
    <source>
        <dbReference type="ARBA" id="ARBA00005820"/>
    </source>
</evidence>
<dbReference type="InterPro" id="IPR041664">
    <property type="entry name" value="AAA_16"/>
</dbReference>
<evidence type="ECO:0000313" key="8">
    <source>
        <dbReference type="Proteomes" id="UP000190797"/>
    </source>
</evidence>
<reference evidence="8" key="1">
    <citation type="journal article" date="2017" name="Med. Chem. Commun.">
        <title>Nonomuraea sp. ATCC 55076 harbours the largest actinomycete chromosome to date and the kistamicin biosynthetic gene cluster.</title>
        <authorList>
            <person name="Nazari B."/>
            <person name="Forneris C.C."/>
            <person name="Gibson M.I."/>
            <person name="Moon K."/>
            <person name="Schramma K.R."/>
            <person name="Seyedsayamdost M.R."/>
        </authorList>
    </citation>
    <scope>NUCLEOTIDE SEQUENCE [LARGE SCALE GENOMIC DNA]</scope>
    <source>
        <strain evidence="8">ATCC 55076</strain>
    </source>
</reference>
<dbReference type="SMART" id="SM01043">
    <property type="entry name" value="BTAD"/>
    <property type="match status" value="1"/>
</dbReference>
<keyword evidence="4" id="KW-0804">Transcription</keyword>
<dbReference type="GO" id="GO:0043531">
    <property type="term" value="F:ADP binding"/>
    <property type="evidence" value="ECO:0007669"/>
    <property type="project" value="InterPro"/>
</dbReference>
<dbReference type="SUPFAM" id="SSF46894">
    <property type="entry name" value="C-terminal effector domain of the bipartite response regulators"/>
    <property type="match status" value="1"/>
</dbReference>
<dbReference type="GO" id="GO:0003677">
    <property type="term" value="F:DNA binding"/>
    <property type="evidence" value="ECO:0007669"/>
    <property type="project" value="UniProtKB-UniRule"/>
</dbReference>
<dbReference type="InterPro" id="IPR016032">
    <property type="entry name" value="Sig_transdc_resp-reg_C-effctor"/>
</dbReference>
<accession>A0A1V0A168</accession>
<organism evidence="7 8">
    <name type="scientific">[Actinomadura] parvosata subsp. kistnae</name>
    <dbReference type="NCBI Taxonomy" id="1909395"/>
    <lineage>
        <taxon>Bacteria</taxon>
        <taxon>Bacillati</taxon>
        <taxon>Actinomycetota</taxon>
        <taxon>Actinomycetes</taxon>
        <taxon>Streptosporangiales</taxon>
        <taxon>Streptosporangiaceae</taxon>
        <taxon>Nonomuraea</taxon>
    </lineage>
</organism>
<dbReference type="Pfam" id="PF13191">
    <property type="entry name" value="AAA_16"/>
    <property type="match status" value="1"/>
</dbReference>